<accession>A0A514D7G5</accession>
<dbReference type="GO" id="GO:0044423">
    <property type="term" value="C:virion component"/>
    <property type="evidence" value="ECO:0007669"/>
    <property type="project" value="UniProtKB-KW"/>
</dbReference>
<protein>
    <recommendedName>
        <fullName evidence="5">Capsid protein</fullName>
    </recommendedName>
</protein>
<keyword evidence="2" id="KW-0946">Virion</keyword>
<feature type="region of interest" description="Disordered" evidence="3">
    <location>
        <begin position="679"/>
        <end position="700"/>
    </location>
</feature>
<dbReference type="InterPro" id="IPR029053">
    <property type="entry name" value="Viral_coat"/>
</dbReference>
<dbReference type="Gene3D" id="2.60.120.20">
    <property type="match status" value="1"/>
</dbReference>
<reference evidence="4" key="1">
    <citation type="submission" date="2019-05" db="EMBL/GenBank/DDBJ databases">
        <title>Metatranscriptomic reconstruction reveals RNA viruses with the potential to shape carbon cycling in soil.</title>
        <authorList>
            <person name="Starr E.P."/>
            <person name="Nuccio E."/>
            <person name="Pett-Ridge J."/>
            <person name="Banfield J.F."/>
            <person name="Firestone M.K."/>
        </authorList>
    </citation>
    <scope>NUCLEOTIDE SEQUENCE</scope>
    <source>
        <strain evidence="4">H2_Bulk_36_scaffold_13</strain>
    </source>
</reference>
<evidence type="ECO:0008006" key="5">
    <source>
        <dbReference type="Google" id="ProtNLM"/>
    </source>
</evidence>
<name>A0A514D7G5_9VIRU</name>
<organism evidence="4">
    <name type="scientific">Picornavirales sp</name>
    <dbReference type="NCBI Taxonomy" id="1955153"/>
    <lineage>
        <taxon>Viruses</taxon>
        <taxon>Riboviria</taxon>
        <taxon>Orthornavirae</taxon>
        <taxon>Pisuviricota</taxon>
        <taxon>Pisoniviricetes</taxon>
        <taxon>Picornavirales</taxon>
    </lineage>
</organism>
<sequence>MVKWVRKTKVNFNPKKACELNCKVALSYCYAHGRAVADNYAQTLNRAMVAAHLFPITPNYTQWYDDFFAGRLSDRPHADKDPLEGSIERILMHAQMDPPRPVESDAERRMHCDQMRNWHELDKWDPIPDGQNRHTFSYCDHGWYPEFRYPFISGMSISDRTNWYDLVHPDDATLFNKDAHPRMLIWEDHIDKQIEVGTHKKMENDWSTPLKPVKMHSQMEKPDHDPVTNYCAKFWNDHTEATAETIQEYWNYYPEADANEITQLFNKSKGEEDSYEYEDDRWSNWSWDGETEDVGPYEEEYDVNIAPLFEIPEPMHCQMAPPIIVEESIHDIAFECETAIMKHIIEEEGLSNYLRLRMHTQMEKLADSRSKSKSSDEADKIVNGGVVSNTIRIAALIADGARYIPAVGLVATAAAPALHALARFTKYMGWDKPTSTQISNRTVGTYMSSINYGAGLDNGDILSIYPTNRATKGDSFTRQSTDELSVIERITHSSYMKTVIFTTITAAGTIIMKLPVCPWYCPVLFSGSHSPSHLTLVQSMFQHWRGSMKYRFYFVTARFAVARVRFAWLPSYGDAPIAVSDSEGDYISEDVLVEGNTIYEISIPYLQPKPYSDCEFVGNDTITSDNTNGVLLVSVSSPVVSIEASGVHTPIYMNVFYSGGEDMSFIMPSDRFYAKELVPPPPSSSTIRSSSHRHLSCCGS</sequence>
<evidence type="ECO:0000256" key="3">
    <source>
        <dbReference type="SAM" id="MobiDB-lite"/>
    </source>
</evidence>
<proteinExistence type="predicted"/>
<dbReference type="SUPFAM" id="SSF88633">
    <property type="entry name" value="Positive stranded ssRNA viruses"/>
    <property type="match status" value="1"/>
</dbReference>
<evidence type="ECO:0000313" key="4">
    <source>
        <dbReference type="EMBL" id="QDH89536.1"/>
    </source>
</evidence>
<gene>
    <name evidence="4" type="ORF">H2Bulk3613_000002</name>
</gene>
<evidence type="ECO:0000256" key="2">
    <source>
        <dbReference type="ARBA" id="ARBA00022844"/>
    </source>
</evidence>
<dbReference type="EMBL" id="MN034880">
    <property type="protein sequence ID" value="QDH89536.1"/>
    <property type="molecule type" value="Genomic_RNA"/>
</dbReference>
<feature type="compositionally biased region" description="Basic residues" evidence="3">
    <location>
        <begin position="690"/>
        <end position="700"/>
    </location>
</feature>
<comment type="subcellular location">
    <subcellularLocation>
        <location evidence="1">Virion</location>
    </subcellularLocation>
</comment>
<evidence type="ECO:0000256" key="1">
    <source>
        <dbReference type="ARBA" id="ARBA00004328"/>
    </source>
</evidence>